<proteinExistence type="predicted"/>
<name>A0A375J450_9BURK</name>
<dbReference type="EMBL" id="OVTA01000029">
    <property type="protein sequence ID" value="SPR98940.1"/>
    <property type="molecule type" value="Genomic_DNA"/>
</dbReference>
<evidence type="ECO:0000313" key="1">
    <source>
        <dbReference type="EMBL" id="SPR98940.1"/>
    </source>
</evidence>
<dbReference type="Proteomes" id="UP000256805">
    <property type="component" value="Unassembled WGS sequence"/>
</dbReference>
<accession>A0A375J450</accession>
<gene>
    <name evidence="1" type="ORF">CBM2634_A70019</name>
</gene>
<dbReference type="AlphaFoldDB" id="A0A375J450"/>
<protein>
    <submittedName>
        <fullName evidence="1">Uncharacterized protein</fullName>
    </submittedName>
</protein>
<organism evidence="1 2">
    <name type="scientific">Cupriavidus taiwanensis</name>
    <dbReference type="NCBI Taxonomy" id="164546"/>
    <lineage>
        <taxon>Bacteria</taxon>
        <taxon>Pseudomonadati</taxon>
        <taxon>Pseudomonadota</taxon>
        <taxon>Betaproteobacteria</taxon>
        <taxon>Burkholderiales</taxon>
        <taxon>Burkholderiaceae</taxon>
        <taxon>Cupriavidus</taxon>
    </lineage>
</organism>
<evidence type="ECO:0000313" key="2">
    <source>
        <dbReference type="Proteomes" id="UP000256805"/>
    </source>
</evidence>
<sequence length="235" mass="26076">MLAPASLVAATEVAGSCCSSSAGMTEKPSIILAAVASAQAKTKVFVKIDADWQRPRGRRTHLRGQRDLFRRKKTQAFELGFESTKGGGWRRHLEIDGGTCGRCGGLGRGLRFRTLARCLRRRSMIGIIPRVCPDIPRVCPDAREICSAKCDFVLRNVTRTDPPGIYLLKINNLENKRGCHANDILEETLRFSKVIGIDAPNLTLPYTGKSKIRHHALVIANRQNTAQERTKWNAK</sequence>
<reference evidence="1 2" key="1">
    <citation type="submission" date="2018-01" db="EMBL/GenBank/DDBJ databases">
        <authorList>
            <person name="Gaut B.S."/>
            <person name="Morton B.R."/>
            <person name="Clegg M.T."/>
            <person name="Duvall M.R."/>
        </authorList>
    </citation>
    <scope>NUCLEOTIDE SEQUENCE [LARGE SCALE GENOMIC DNA]</scope>
    <source>
        <strain evidence="1">Cupriavidus taiwanensis cmp 52</strain>
    </source>
</reference>